<gene>
    <name evidence="2" type="ORF">AB0K40_17845</name>
</gene>
<evidence type="ECO:0000313" key="3">
    <source>
        <dbReference type="Proteomes" id="UP001552427"/>
    </source>
</evidence>
<comment type="caution">
    <text evidence="2">The sequence shown here is derived from an EMBL/GenBank/DDBJ whole genome shotgun (WGS) entry which is preliminary data.</text>
</comment>
<sequence length="412" mass="41660">MAVRFDASGESYSRSLALGAQTAWTVSMWVKLAANRAVSTILWQIDSGTADWLTLHAWNGLDLALETDGEWNVTIGQTLTVDTWAYIGIGAETNGNVSKVSGDAGGPLTTATPNYGPTAFNASILRLGVGGLAASWLNGSIAAVKVWSGVRLTVDELLQEAYTYQPQRTANLRCWYPFVRLEATDFSGLGNTLSGGTGAALDPDGPPISWSPGRPRVVLPASTAPPTISGSIAADLPSLGASAASSVLVAGSAAHTLPALTASENGAVVVAGAATVGLPSLAADVDAATEPPNELAVGLPPLTASAQGHVQPPGELTAALPSLSADLAGTVQLGIIDHDLPALSADADGQVVVSGALSATLPGLMAEVPADVIYDITVTAAGAERGWAAADPERSWAAGDAARGWTAGRPAT</sequence>
<dbReference type="EMBL" id="JBFARM010000005">
    <property type="protein sequence ID" value="MEV4287371.1"/>
    <property type="molecule type" value="Genomic_DNA"/>
</dbReference>
<accession>A0ABV3H4B1</accession>
<feature type="region of interest" description="Disordered" evidence="1">
    <location>
        <begin position="390"/>
        <end position="412"/>
    </location>
</feature>
<proteinExistence type="predicted"/>
<evidence type="ECO:0000256" key="1">
    <source>
        <dbReference type="SAM" id="MobiDB-lite"/>
    </source>
</evidence>
<reference evidence="2 3" key="1">
    <citation type="submission" date="2024-06" db="EMBL/GenBank/DDBJ databases">
        <title>The Natural Products Discovery Center: Release of the First 8490 Sequenced Strains for Exploring Actinobacteria Biosynthetic Diversity.</title>
        <authorList>
            <person name="Kalkreuter E."/>
            <person name="Kautsar S.A."/>
            <person name="Yang D."/>
            <person name="Bader C.D."/>
            <person name="Teijaro C.N."/>
            <person name="Fluegel L."/>
            <person name="Davis C.M."/>
            <person name="Simpson J.R."/>
            <person name="Lauterbach L."/>
            <person name="Steele A.D."/>
            <person name="Gui C."/>
            <person name="Meng S."/>
            <person name="Li G."/>
            <person name="Viehrig K."/>
            <person name="Ye F."/>
            <person name="Su P."/>
            <person name="Kiefer A.F."/>
            <person name="Nichols A."/>
            <person name="Cepeda A.J."/>
            <person name="Yan W."/>
            <person name="Fan B."/>
            <person name="Jiang Y."/>
            <person name="Adhikari A."/>
            <person name="Zheng C.-J."/>
            <person name="Schuster L."/>
            <person name="Cowan T.M."/>
            <person name="Smanski M.J."/>
            <person name="Chevrette M.G."/>
            <person name="De Carvalho L.P.S."/>
            <person name="Shen B."/>
        </authorList>
    </citation>
    <scope>NUCLEOTIDE SEQUENCE [LARGE SCALE GENOMIC DNA]</scope>
    <source>
        <strain evidence="2 3">NPDC049574</strain>
    </source>
</reference>
<organism evidence="2 3">
    <name type="scientific">Nonomuraea bangladeshensis</name>
    <dbReference type="NCBI Taxonomy" id="404385"/>
    <lineage>
        <taxon>Bacteria</taxon>
        <taxon>Bacillati</taxon>
        <taxon>Actinomycetota</taxon>
        <taxon>Actinomycetes</taxon>
        <taxon>Streptosporangiales</taxon>
        <taxon>Streptosporangiaceae</taxon>
        <taxon>Nonomuraea</taxon>
    </lineage>
</organism>
<name>A0ABV3H4B1_9ACTN</name>
<dbReference type="RefSeq" id="WP_364450755.1">
    <property type="nucleotide sequence ID" value="NZ_JBFARM010000005.1"/>
</dbReference>
<protein>
    <recommendedName>
        <fullName evidence="4">LamG domain-containing protein</fullName>
    </recommendedName>
</protein>
<keyword evidence="3" id="KW-1185">Reference proteome</keyword>
<evidence type="ECO:0000313" key="2">
    <source>
        <dbReference type="EMBL" id="MEV4287371.1"/>
    </source>
</evidence>
<dbReference type="SUPFAM" id="SSF49899">
    <property type="entry name" value="Concanavalin A-like lectins/glucanases"/>
    <property type="match status" value="1"/>
</dbReference>
<dbReference type="InterPro" id="IPR013320">
    <property type="entry name" value="ConA-like_dom_sf"/>
</dbReference>
<dbReference type="Proteomes" id="UP001552427">
    <property type="component" value="Unassembled WGS sequence"/>
</dbReference>
<dbReference type="Gene3D" id="2.60.120.200">
    <property type="match status" value="1"/>
</dbReference>
<evidence type="ECO:0008006" key="4">
    <source>
        <dbReference type="Google" id="ProtNLM"/>
    </source>
</evidence>